<dbReference type="InterPro" id="IPR009218">
    <property type="entry name" value="HD_phosphohydro"/>
</dbReference>
<dbReference type="EMBL" id="OOGT01000236">
    <property type="protein sequence ID" value="SPL72214.1"/>
    <property type="molecule type" value="Genomic_DNA"/>
</dbReference>
<reference evidence="2" key="1">
    <citation type="submission" date="2018-03" db="EMBL/GenBank/DDBJ databases">
        <authorList>
            <person name="Blom J."/>
        </authorList>
    </citation>
    <scope>NUCLEOTIDE SEQUENCE [LARGE SCALE GENOMIC DNA]</scope>
    <source>
        <strain evidence="2">KPC-SM-21</strain>
    </source>
</reference>
<dbReference type="Proteomes" id="UP000245974">
    <property type="component" value="Unassembled WGS sequence"/>
</dbReference>
<dbReference type="InParanoid" id="A0A2U3N3M2"/>
<keyword evidence="2" id="KW-1185">Reference proteome</keyword>
<dbReference type="PANTHER" id="PTHR21174">
    <property type="match status" value="1"/>
</dbReference>
<dbReference type="RefSeq" id="WP_121975610.1">
    <property type="nucleotide sequence ID" value="NZ_OOGT01000236.1"/>
</dbReference>
<dbReference type="SUPFAM" id="SSF109604">
    <property type="entry name" value="HD-domain/PDEase-like"/>
    <property type="match status" value="1"/>
</dbReference>
<proteinExistence type="predicted"/>
<organism evidence="1 2">
    <name type="scientific">Acinetobacter stercoris</name>
    <dbReference type="NCBI Taxonomy" id="2126983"/>
    <lineage>
        <taxon>Bacteria</taxon>
        <taxon>Pseudomonadati</taxon>
        <taxon>Pseudomonadota</taxon>
        <taxon>Gammaproteobacteria</taxon>
        <taxon>Moraxellales</taxon>
        <taxon>Moraxellaceae</taxon>
        <taxon>Acinetobacter</taxon>
    </lineage>
</organism>
<dbReference type="PIRSF" id="PIRSF035170">
    <property type="entry name" value="HD_phosphohydro"/>
    <property type="match status" value="1"/>
</dbReference>
<protein>
    <recommendedName>
        <fullName evidence="3">Metal-dependent hydrolase</fullName>
    </recommendedName>
</protein>
<dbReference type="AlphaFoldDB" id="A0A2U3N3M2"/>
<accession>A0A2U3N3M2</accession>
<evidence type="ECO:0000313" key="2">
    <source>
        <dbReference type="Proteomes" id="UP000245974"/>
    </source>
</evidence>
<name>A0A2U3N3M2_9GAMM</name>
<evidence type="ECO:0000313" key="1">
    <source>
        <dbReference type="EMBL" id="SPL72214.1"/>
    </source>
</evidence>
<dbReference type="OrthoDB" id="9808993at2"/>
<sequence length="209" mass="25171">MHDDLYKFKMYWEHFARQYLDQIQSRQILNILLEAHTESQRSYHTCQHIVECLELFTQIKNHIDDVVSLELAIWFHDVIYNPQAHDNEEQSADLMKLLCRNAFGKDVIEKKVYGWIIATKQHALSQEKDLNYLLDIDLAILGASPKRFAEYEAQIRQEYIRVDREIYQVKRRDALKSFYQMQPLYQTAFFNDKFEQHAKRNLQNVIEIR</sequence>
<dbReference type="PANTHER" id="PTHR21174:SF0">
    <property type="entry name" value="HD PHOSPHOHYDROLASE FAMILY PROTEIN-RELATED"/>
    <property type="match status" value="1"/>
</dbReference>
<dbReference type="Gene3D" id="1.10.472.50">
    <property type="entry name" value="HD-domain/PDEase-like"/>
    <property type="match status" value="1"/>
</dbReference>
<evidence type="ECO:0008006" key="3">
    <source>
        <dbReference type="Google" id="ProtNLM"/>
    </source>
</evidence>
<gene>
    <name evidence="1" type="ORF">KPC_3392</name>
</gene>